<reference evidence="2" key="1">
    <citation type="journal article" date="2017" name="Nature">
        <title>The sunflower genome provides insights into oil metabolism, flowering and Asterid evolution.</title>
        <authorList>
            <person name="Badouin H."/>
            <person name="Gouzy J."/>
            <person name="Grassa C.J."/>
            <person name="Murat F."/>
            <person name="Staton S.E."/>
            <person name="Cottret L."/>
            <person name="Lelandais-Briere C."/>
            <person name="Owens G.L."/>
            <person name="Carrere S."/>
            <person name="Mayjonade B."/>
            <person name="Legrand L."/>
            <person name="Gill N."/>
            <person name="Kane N.C."/>
            <person name="Bowers J.E."/>
            <person name="Hubner S."/>
            <person name="Bellec A."/>
            <person name="Berard A."/>
            <person name="Berges H."/>
            <person name="Blanchet N."/>
            <person name="Boniface M.C."/>
            <person name="Brunel D."/>
            <person name="Catrice O."/>
            <person name="Chaidir N."/>
            <person name="Claudel C."/>
            <person name="Donnadieu C."/>
            <person name="Faraut T."/>
            <person name="Fievet G."/>
            <person name="Helmstetter N."/>
            <person name="King M."/>
            <person name="Knapp S.J."/>
            <person name="Lai Z."/>
            <person name="Le Paslier M.C."/>
            <person name="Lippi Y."/>
            <person name="Lorenzon L."/>
            <person name="Mandel J.R."/>
            <person name="Marage G."/>
            <person name="Marchand G."/>
            <person name="Marquand E."/>
            <person name="Bret-Mestries E."/>
            <person name="Morien E."/>
            <person name="Nambeesan S."/>
            <person name="Nguyen T."/>
            <person name="Pegot-Espagnet P."/>
            <person name="Pouilly N."/>
            <person name="Raftis F."/>
            <person name="Sallet E."/>
            <person name="Schiex T."/>
            <person name="Thomas J."/>
            <person name="Vandecasteele C."/>
            <person name="Vares D."/>
            <person name="Vear F."/>
            <person name="Vautrin S."/>
            <person name="Crespi M."/>
            <person name="Mangin B."/>
            <person name="Burke J.M."/>
            <person name="Salse J."/>
            <person name="Munos S."/>
            <person name="Vincourt P."/>
            <person name="Rieseberg L.H."/>
            <person name="Langlade N.B."/>
        </authorList>
    </citation>
    <scope>NUCLEOTIDE SEQUENCE</scope>
    <source>
        <tissue evidence="2">Leaves</tissue>
    </source>
</reference>
<accession>A0A9K3I4L9</accession>
<evidence type="ECO:0008006" key="4">
    <source>
        <dbReference type="Google" id="ProtNLM"/>
    </source>
</evidence>
<evidence type="ECO:0000256" key="1">
    <source>
        <dbReference type="SAM" id="SignalP"/>
    </source>
</evidence>
<feature type="chain" id="PRO_5039914026" description="Secreted protein" evidence="1">
    <location>
        <begin position="24"/>
        <end position="118"/>
    </location>
</feature>
<evidence type="ECO:0000313" key="2">
    <source>
        <dbReference type="EMBL" id="KAF5789930.1"/>
    </source>
</evidence>
<gene>
    <name evidence="2" type="ORF">HanXRQr2_Chr09g0377091</name>
</gene>
<dbReference type="EMBL" id="MNCJ02000324">
    <property type="protein sequence ID" value="KAF5789930.1"/>
    <property type="molecule type" value="Genomic_DNA"/>
</dbReference>
<sequence length="118" mass="13574">MKWRPEHALVLWCVVTTMWPKQGDVACLENCRCNRNFISANVFLRIPKVVRAFVAQFTLCKHFHIWLSMCAWTTHTLVCKEAGSRGDSRAYTCSSKARMEAEMIVSRTDSYGDRRVGV</sequence>
<evidence type="ECO:0000313" key="3">
    <source>
        <dbReference type="Proteomes" id="UP000215914"/>
    </source>
</evidence>
<comment type="caution">
    <text evidence="2">The sequence shown here is derived from an EMBL/GenBank/DDBJ whole genome shotgun (WGS) entry which is preliminary data.</text>
</comment>
<dbReference type="AlphaFoldDB" id="A0A9K3I4L9"/>
<keyword evidence="3" id="KW-1185">Reference proteome</keyword>
<name>A0A9K3I4L9_HELAN</name>
<reference evidence="2" key="2">
    <citation type="submission" date="2020-06" db="EMBL/GenBank/DDBJ databases">
        <title>Helianthus annuus Genome sequencing and assembly Release 2.</title>
        <authorList>
            <person name="Gouzy J."/>
            <person name="Langlade N."/>
            <person name="Munos S."/>
        </authorList>
    </citation>
    <scope>NUCLEOTIDE SEQUENCE</scope>
    <source>
        <tissue evidence="2">Leaves</tissue>
    </source>
</reference>
<dbReference type="Proteomes" id="UP000215914">
    <property type="component" value="Unassembled WGS sequence"/>
</dbReference>
<keyword evidence="1" id="KW-0732">Signal</keyword>
<protein>
    <recommendedName>
        <fullName evidence="4">Secreted protein</fullName>
    </recommendedName>
</protein>
<feature type="signal peptide" evidence="1">
    <location>
        <begin position="1"/>
        <end position="23"/>
    </location>
</feature>
<organism evidence="2 3">
    <name type="scientific">Helianthus annuus</name>
    <name type="common">Common sunflower</name>
    <dbReference type="NCBI Taxonomy" id="4232"/>
    <lineage>
        <taxon>Eukaryota</taxon>
        <taxon>Viridiplantae</taxon>
        <taxon>Streptophyta</taxon>
        <taxon>Embryophyta</taxon>
        <taxon>Tracheophyta</taxon>
        <taxon>Spermatophyta</taxon>
        <taxon>Magnoliopsida</taxon>
        <taxon>eudicotyledons</taxon>
        <taxon>Gunneridae</taxon>
        <taxon>Pentapetalae</taxon>
        <taxon>asterids</taxon>
        <taxon>campanulids</taxon>
        <taxon>Asterales</taxon>
        <taxon>Asteraceae</taxon>
        <taxon>Asteroideae</taxon>
        <taxon>Heliantheae alliance</taxon>
        <taxon>Heliantheae</taxon>
        <taxon>Helianthus</taxon>
    </lineage>
</organism>
<proteinExistence type="predicted"/>
<dbReference type="Gramene" id="mRNA:HanXRQr2_Chr09g0377091">
    <property type="protein sequence ID" value="CDS:HanXRQr2_Chr09g0377091.1"/>
    <property type="gene ID" value="HanXRQr2_Chr09g0377091"/>
</dbReference>